<keyword evidence="1" id="KW-0732">Signal</keyword>
<dbReference type="InterPro" id="IPR031815">
    <property type="entry name" value="DUF5074"/>
</dbReference>
<proteinExistence type="predicted"/>
<reference evidence="2 3" key="1">
    <citation type="submission" date="2019-04" db="EMBL/GenBank/DDBJ databases">
        <title>Flavobacterium sp. nov. isolated from construction timber.</title>
        <authorList>
            <person name="Lin S.-Y."/>
            <person name="Chang C.-T."/>
            <person name="Young C.-C."/>
        </authorList>
    </citation>
    <scope>NUCLEOTIDE SEQUENCE [LARGE SCALE GENOMIC DNA]</scope>
    <source>
        <strain evidence="2 3">CC-CTC003</strain>
    </source>
</reference>
<feature type="signal peptide" evidence="1">
    <location>
        <begin position="1"/>
        <end position="20"/>
    </location>
</feature>
<protein>
    <recommendedName>
        <fullName evidence="4">40-residue YVTN family beta-propeller repeat-containing protein</fullName>
    </recommendedName>
</protein>
<sequence length="359" mass="38267">MKINKLLGLGLLTAVFFASCTDEEIVYKEAPAAVSKGAYEKGVLVVNEGNFGSPNAEISYISSEFPTLFQNSIFNTVNPTKVLGNTAQSIGFNGDLAYIVLNGSNKVEVVNRYTFESVATIQTGLQNPRYIAFANGKGYITNWGDAGVATDDYVAILNLTTNQITGNIAVAEGPEQIVAYNNALYVAHKGGYSFNDKISLINSSDVVQTTITVGDVPSVIEINNNELYVLCSGKPAWSGTETSAKLVKVDLGSNAIAQSFTFAAGEHPSLMDIEAGSIYFMKGKGVYKKDLGAAALPTTPVFTATATTVYAFAAQNSKFYVGDAIDYVANGKVTVYDVAGTLQRTYTVGVMPNGFYFNN</sequence>
<keyword evidence="3" id="KW-1185">Reference proteome</keyword>
<dbReference type="PROSITE" id="PS51257">
    <property type="entry name" value="PROKAR_LIPOPROTEIN"/>
    <property type="match status" value="1"/>
</dbReference>
<dbReference type="InterPro" id="IPR015943">
    <property type="entry name" value="WD40/YVTN_repeat-like_dom_sf"/>
</dbReference>
<dbReference type="AlphaFoldDB" id="A0A4S3ZVK7"/>
<gene>
    <name evidence="2" type="ORF">E6C50_10855</name>
</gene>
<dbReference type="Gene3D" id="2.130.10.10">
    <property type="entry name" value="YVTN repeat-like/Quinoprotein amine dehydrogenase"/>
    <property type="match status" value="1"/>
</dbReference>
<dbReference type="RefSeq" id="WP_136403255.1">
    <property type="nucleotide sequence ID" value="NZ_SSNZ01000004.1"/>
</dbReference>
<dbReference type="EMBL" id="SSNZ01000004">
    <property type="protein sequence ID" value="THF49846.1"/>
    <property type="molecule type" value="Genomic_DNA"/>
</dbReference>
<comment type="caution">
    <text evidence="2">The sequence shown here is derived from an EMBL/GenBank/DDBJ whole genome shotgun (WGS) entry which is preliminary data.</text>
</comment>
<name>A0A4S3ZVK7_9FLAO</name>
<dbReference type="PANTHER" id="PTHR47197">
    <property type="entry name" value="PROTEIN NIRF"/>
    <property type="match status" value="1"/>
</dbReference>
<evidence type="ECO:0008006" key="4">
    <source>
        <dbReference type="Google" id="ProtNLM"/>
    </source>
</evidence>
<accession>A0A4S3ZVK7</accession>
<evidence type="ECO:0000313" key="2">
    <source>
        <dbReference type="EMBL" id="THF49846.1"/>
    </source>
</evidence>
<dbReference type="InterPro" id="IPR051200">
    <property type="entry name" value="Host-pathogen_enzymatic-act"/>
</dbReference>
<dbReference type="Proteomes" id="UP000307507">
    <property type="component" value="Unassembled WGS sequence"/>
</dbReference>
<dbReference type="Pfam" id="PF16819">
    <property type="entry name" value="DUF5074"/>
    <property type="match status" value="1"/>
</dbReference>
<feature type="chain" id="PRO_5020782838" description="40-residue YVTN family beta-propeller repeat-containing protein" evidence="1">
    <location>
        <begin position="21"/>
        <end position="359"/>
    </location>
</feature>
<evidence type="ECO:0000313" key="3">
    <source>
        <dbReference type="Proteomes" id="UP000307507"/>
    </source>
</evidence>
<evidence type="ECO:0000256" key="1">
    <source>
        <dbReference type="SAM" id="SignalP"/>
    </source>
</evidence>
<dbReference type="PANTHER" id="PTHR47197:SF3">
    <property type="entry name" value="DIHYDRO-HEME D1 DEHYDROGENASE"/>
    <property type="match status" value="1"/>
</dbReference>
<dbReference type="OrthoDB" id="9773938at2"/>
<organism evidence="2 3">
    <name type="scientific">Flavobacterium supellecticarium</name>
    <dbReference type="NCBI Taxonomy" id="2565924"/>
    <lineage>
        <taxon>Bacteria</taxon>
        <taxon>Pseudomonadati</taxon>
        <taxon>Bacteroidota</taxon>
        <taxon>Flavobacteriia</taxon>
        <taxon>Flavobacteriales</taxon>
        <taxon>Flavobacteriaceae</taxon>
        <taxon>Flavobacterium</taxon>
    </lineage>
</organism>
<dbReference type="InterPro" id="IPR011044">
    <property type="entry name" value="Quino_amine_DH_bsu"/>
</dbReference>
<dbReference type="SUPFAM" id="SSF50969">
    <property type="entry name" value="YVTN repeat-like/Quinoprotein amine dehydrogenase"/>
    <property type="match status" value="1"/>
</dbReference>